<dbReference type="AlphaFoldDB" id="A0A176WDM3"/>
<comment type="caution">
    <text evidence="2">The sequence shown here is derived from an EMBL/GenBank/DDBJ whole genome shotgun (WGS) entry which is preliminary data.</text>
</comment>
<sequence>MLLIARCTRQRLHSLSIAATAAASPSSTTTAADRIATTIPTATAAPKAKTIVARRGLYNDPICARCSSRSIDDPARREQKPVPAPAPGGATTDVSHTNADWEKGLAHMRPFGRNSARALDRSLAWLGLWAS</sequence>
<evidence type="ECO:0000313" key="2">
    <source>
        <dbReference type="EMBL" id="OAE30711.1"/>
    </source>
</evidence>
<dbReference type="EMBL" id="LVLJ01001262">
    <property type="protein sequence ID" value="OAE30711.1"/>
    <property type="molecule type" value="Genomic_DNA"/>
</dbReference>
<keyword evidence="3" id="KW-1185">Reference proteome</keyword>
<protein>
    <submittedName>
        <fullName evidence="2">Uncharacterized protein</fullName>
    </submittedName>
</protein>
<evidence type="ECO:0000256" key="1">
    <source>
        <dbReference type="SAM" id="MobiDB-lite"/>
    </source>
</evidence>
<gene>
    <name evidence="2" type="ORF">AXG93_402s1240</name>
</gene>
<dbReference type="Proteomes" id="UP000077202">
    <property type="component" value="Unassembled WGS sequence"/>
</dbReference>
<name>A0A176WDM3_MARPO</name>
<proteinExistence type="predicted"/>
<reference evidence="2" key="1">
    <citation type="submission" date="2016-03" db="EMBL/GenBank/DDBJ databases">
        <title>Mechanisms controlling the formation of the plant cell surface in tip-growing cells are functionally conserved among land plants.</title>
        <authorList>
            <person name="Honkanen S."/>
            <person name="Jones V.A."/>
            <person name="Morieri G."/>
            <person name="Champion C."/>
            <person name="Hetherington A.J."/>
            <person name="Kelly S."/>
            <person name="Saint-Marcoux D."/>
            <person name="Proust H."/>
            <person name="Prescott H."/>
            <person name="Dolan L."/>
        </authorList>
    </citation>
    <scope>NUCLEOTIDE SEQUENCE [LARGE SCALE GENOMIC DNA]</scope>
    <source>
        <tissue evidence="2">Whole gametophyte</tissue>
    </source>
</reference>
<accession>A0A176WDM3</accession>
<evidence type="ECO:0000313" key="3">
    <source>
        <dbReference type="Proteomes" id="UP000077202"/>
    </source>
</evidence>
<organism evidence="2 3">
    <name type="scientific">Marchantia polymorpha subsp. ruderalis</name>
    <dbReference type="NCBI Taxonomy" id="1480154"/>
    <lineage>
        <taxon>Eukaryota</taxon>
        <taxon>Viridiplantae</taxon>
        <taxon>Streptophyta</taxon>
        <taxon>Embryophyta</taxon>
        <taxon>Marchantiophyta</taxon>
        <taxon>Marchantiopsida</taxon>
        <taxon>Marchantiidae</taxon>
        <taxon>Marchantiales</taxon>
        <taxon>Marchantiaceae</taxon>
        <taxon>Marchantia</taxon>
    </lineage>
</organism>
<feature type="region of interest" description="Disordered" evidence="1">
    <location>
        <begin position="67"/>
        <end position="99"/>
    </location>
</feature>
<feature type="compositionally biased region" description="Basic and acidic residues" evidence="1">
    <location>
        <begin position="70"/>
        <end position="80"/>
    </location>
</feature>